<proteinExistence type="predicted"/>
<name>A0ABR8PPC8_9CLOT</name>
<organism evidence="1 2">
    <name type="scientific">Clostridium cibarium</name>
    <dbReference type="NCBI Taxonomy" id="2762247"/>
    <lineage>
        <taxon>Bacteria</taxon>
        <taxon>Bacillati</taxon>
        <taxon>Bacillota</taxon>
        <taxon>Clostridia</taxon>
        <taxon>Eubacteriales</taxon>
        <taxon>Clostridiaceae</taxon>
        <taxon>Clostridium</taxon>
    </lineage>
</organism>
<protein>
    <submittedName>
        <fullName evidence="1">Uncharacterized protein</fullName>
    </submittedName>
</protein>
<dbReference type="RefSeq" id="WP_191767532.1">
    <property type="nucleotide sequence ID" value="NZ_JACSRA010000002.1"/>
</dbReference>
<evidence type="ECO:0000313" key="2">
    <source>
        <dbReference type="Proteomes" id="UP000627781"/>
    </source>
</evidence>
<evidence type="ECO:0000313" key="1">
    <source>
        <dbReference type="EMBL" id="MBD7910027.1"/>
    </source>
</evidence>
<comment type="caution">
    <text evidence="1">The sequence shown here is derived from an EMBL/GenBank/DDBJ whole genome shotgun (WGS) entry which is preliminary data.</text>
</comment>
<dbReference type="EMBL" id="JACSRA010000002">
    <property type="protein sequence ID" value="MBD7910027.1"/>
    <property type="molecule type" value="Genomic_DNA"/>
</dbReference>
<dbReference type="Proteomes" id="UP000627781">
    <property type="component" value="Unassembled WGS sequence"/>
</dbReference>
<keyword evidence="2" id="KW-1185">Reference proteome</keyword>
<accession>A0ABR8PPC8</accession>
<gene>
    <name evidence="1" type="ORF">H9661_01545</name>
</gene>
<sequence length="208" mass="24590">MKESIVLISRNILIYNKISYDYKSFYEKIKLLKKRYIVVLDEDIYIKKVSTNLKDLVNIDIEKIKEESFGRDEEYLMDYKVCKKAGILYIYSIKGGIRISKLCDGANRVKIIPIQMYMMEKIRRKIKKKSYICIFSYNEIYYYNLILDGFLEEAHVFNDLENLMKKLVSIETCDVIYVESGIKKIDLSDKIKAREVKLGGIFSEKVFV</sequence>
<reference evidence="1 2" key="1">
    <citation type="submission" date="2020-08" db="EMBL/GenBank/DDBJ databases">
        <title>A Genomic Blueprint of the Chicken Gut Microbiome.</title>
        <authorList>
            <person name="Gilroy R."/>
            <person name="Ravi A."/>
            <person name="Getino M."/>
            <person name="Pursley I."/>
            <person name="Horton D.L."/>
            <person name="Alikhan N.-F."/>
            <person name="Baker D."/>
            <person name="Gharbi K."/>
            <person name="Hall N."/>
            <person name="Watson M."/>
            <person name="Adriaenssens E.M."/>
            <person name="Foster-Nyarko E."/>
            <person name="Jarju S."/>
            <person name="Secka A."/>
            <person name="Antonio M."/>
            <person name="Oren A."/>
            <person name="Chaudhuri R."/>
            <person name="La Ragione R.M."/>
            <person name="Hildebrand F."/>
            <person name="Pallen M.J."/>
        </authorList>
    </citation>
    <scope>NUCLEOTIDE SEQUENCE [LARGE SCALE GENOMIC DNA]</scope>
    <source>
        <strain evidence="1 2">Sa3CVN1</strain>
    </source>
</reference>